<dbReference type="VEuPathDB" id="FungiDB:FPRO_01819"/>
<dbReference type="Proteomes" id="UP000183971">
    <property type="component" value="Unassembled WGS sequence"/>
</dbReference>
<evidence type="ECO:0000256" key="1">
    <source>
        <dbReference type="SAM" id="MobiDB-lite"/>
    </source>
</evidence>
<comment type="caution">
    <text evidence="2">The sequence shown here is derived from an EMBL/GenBank/DDBJ whole genome shotgun (WGS) entry which is preliminary data.</text>
</comment>
<protein>
    <recommendedName>
        <fullName evidence="4">C2H2-type domain-containing protein</fullName>
    </recommendedName>
</protein>
<evidence type="ECO:0000313" key="2">
    <source>
        <dbReference type="EMBL" id="CZR33269.1"/>
    </source>
</evidence>
<dbReference type="AlphaFoldDB" id="A0A1L7V4B8"/>
<dbReference type="RefSeq" id="XP_031074654.1">
    <property type="nucleotide sequence ID" value="XM_031227239.1"/>
</dbReference>
<proteinExistence type="predicted"/>
<accession>A0A1L7V4B8</accession>
<feature type="region of interest" description="Disordered" evidence="1">
    <location>
        <begin position="1"/>
        <end position="57"/>
    </location>
</feature>
<keyword evidence="3" id="KW-1185">Reference proteome</keyword>
<feature type="compositionally biased region" description="Acidic residues" evidence="1">
    <location>
        <begin position="18"/>
        <end position="49"/>
    </location>
</feature>
<evidence type="ECO:0000313" key="3">
    <source>
        <dbReference type="Proteomes" id="UP000183971"/>
    </source>
</evidence>
<name>A0A1L7V4B8_FUSPR</name>
<evidence type="ECO:0008006" key="4">
    <source>
        <dbReference type="Google" id="ProtNLM"/>
    </source>
</evidence>
<sequence length="160" mass="18538">MERTMVRAIRRKLKGSDEESNEESDEENDQENDEESCEEGNEENDEESDKESVPDLVENTGENSWWALFNQDNISDESLSYSDFQNFDSYDEDDMSDQSVVSRCYSDDKFQCPGCETRFDSLSSMIRHAEGNKCSANITQDPIKAFMSEVRRRMIEGELF</sequence>
<organism evidence="2 3">
    <name type="scientific">Fusarium proliferatum (strain ET1)</name>
    <name type="common">Orchid endophyte fungus</name>
    <dbReference type="NCBI Taxonomy" id="1227346"/>
    <lineage>
        <taxon>Eukaryota</taxon>
        <taxon>Fungi</taxon>
        <taxon>Dikarya</taxon>
        <taxon>Ascomycota</taxon>
        <taxon>Pezizomycotina</taxon>
        <taxon>Sordariomycetes</taxon>
        <taxon>Hypocreomycetidae</taxon>
        <taxon>Hypocreales</taxon>
        <taxon>Nectriaceae</taxon>
        <taxon>Fusarium</taxon>
        <taxon>Fusarium fujikuroi species complex</taxon>
    </lineage>
</organism>
<dbReference type="EMBL" id="FJOF01000001">
    <property type="protein sequence ID" value="CZR33269.1"/>
    <property type="molecule type" value="Genomic_DNA"/>
</dbReference>
<reference evidence="3" key="1">
    <citation type="journal article" date="2016" name="Genome Biol. Evol.">
        <title>Comparative 'omics' of the Fusarium fujikuroi species complex highlights differences in genetic potential and metabolite synthesis.</title>
        <authorList>
            <person name="Niehaus E.-M."/>
            <person name="Muensterkoetter M."/>
            <person name="Proctor R.H."/>
            <person name="Brown D.W."/>
            <person name="Sharon A."/>
            <person name="Idan Y."/>
            <person name="Oren-Young L."/>
            <person name="Sieber C.M."/>
            <person name="Novak O."/>
            <person name="Pencik A."/>
            <person name="Tarkowska D."/>
            <person name="Hromadova K."/>
            <person name="Freeman S."/>
            <person name="Maymon M."/>
            <person name="Elazar M."/>
            <person name="Youssef S.A."/>
            <person name="El-Shabrawy E.S.M."/>
            <person name="Shalaby A.B.A."/>
            <person name="Houterman P."/>
            <person name="Brock N.L."/>
            <person name="Burkhardt I."/>
            <person name="Tsavkelova E.A."/>
            <person name="Dickschat J.S."/>
            <person name="Galuszka P."/>
            <person name="Gueldener U."/>
            <person name="Tudzynski B."/>
        </authorList>
    </citation>
    <scope>NUCLEOTIDE SEQUENCE [LARGE SCALE GENOMIC DNA]</scope>
    <source>
        <strain evidence="3">ET1</strain>
    </source>
</reference>
<dbReference type="GeneID" id="42046706"/>
<gene>
    <name evidence="2" type="ORF">FPRO_01819</name>
</gene>